<dbReference type="RefSeq" id="WP_221276001.1">
    <property type="nucleotide sequence ID" value="NZ_JACHCA010000004.1"/>
</dbReference>
<dbReference type="AlphaFoldDB" id="A0A841JAQ1"/>
<evidence type="ECO:0000313" key="1">
    <source>
        <dbReference type="EMBL" id="MBB6127850.1"/>
    </source>
</evidence>
<evidence type="ECO:0000313" key="2">
    <source>
        <dbReference type="Proteomes" id="UP000548326"/>
    </source>
</evidence>
<name>A0A841JAQ1_9SPHI</name>
<sequence>MKESDKTSTITTEISHHTEAKALLLQANSAHGGSELDMIKTMRYSATIMGVKAVSYVDIPGNRIRIELWENGTVVSVEQEENGDGWQWLNGRKAAMPPARIAEMKSTFYSGLLGLRKPAINQMQVLNMQKLKNNTYSVLCKLEGNDYIFAINDQNQLVAEANKTSGRTSISVLSHLRLVQGIMIPFHEVVTSGIKKLVIQYDSFEINPAFNADTWSVPAGM</sequence>
<accession>A0A841JAQ1</accession>
<protein>
    <recommendedName>
        <fullName evidence="3">Outer membrane lipoprotein-sorting protein</fullName>
    </recommendedName>
</protein>
<organism evidence="1 2">
    <name type="scientific">Mucilaginibacter lappiensis</name>
    <dbReference type="NCBI Taxonomy" id="354630"/>
    <lineage>
        <taxon>Bacteria</taxon>
        <taxon>Pseudomonadati</taxon>
        <taxon>Bacteroidota</taxon>
        <taxon>Sphingobacteriia</taxon>
        <taxon>Sphingobacteriales</taxon>
        <taxon>Sphingobacteriaceae</taxon>
        <taxon>Mucilaginibacter</taxon>
    </lineage>
</organism>
<dbReference type="EMBL" id="JACHCA010000004">
    <property type="protein sequence ID" value="MBB6127850.1"/>
    <property type="molecule type" value="Genomic_DNA"/>
</dbReference>
<evidence type="ECO:0008006" key="3">
    <source>
        <dbReference type="Google" id="ProtNLM"/>
    </source>
</evidence>
<reference evidence="1 2" key="1">
    <citation type="submission" date="2020-08" db="EMBL/GenBank/DDBJ databases">
        <title>Genomic Encyclopedia of Type Strains, Phase IV (KMG-V): Genome sequencing to study the core and pangenomes of soil and plant-associated prokaryotes.</title>
        <authorList>
            <person name="Whitman W."/>
        </authorList>
    </citation>
    <scope>NUCLEOTIDE SEQUENCE [LARGE SCALE GENOMIC DNA]</scope>
    <source>
        <strain evidence="1 2">MP601</strain>
    </source>
</reference>
<proteinExistence type="predicted"/>
<gene>
    <name evidence="1" type="ORF">HDF22_001958</name>
</gene>
<dbReference type="Proteomes" id="UP000548326">
    <property type="component" value="Unassembled WGS sequence"/>
</dbReference>
<comment type="caution">
    <text evidence="1">The sequence shown here is derived from an EMBL/GenBank/DDBJ whole genome shotgun (WGS) entry which is preliminary data.</text>
</comment>